<dbReference type="GO" id="GO:0005737">
    <property type="term" value="C:cytoplasm"/>
    <property type="evidence" value="ECO:0007669"/>
    <property type="project" value="UniProtKB-ARBA"/>
</dbReference>
<dbReference type="SMART" id="SM00115">
    <property type="entry name" value="CASc"/>
    <property type="match status" value="1"/>
</dbReference>
<evidence type="ECO:0000256" key="3">
    <source>
        <dbReference type="RuleBase" id="RU003971"/>
    </source>
</evidence>
<dbReference type="GO" id="GO:0004197">
    <property type="term" value="F:cysteine-type endopeptidase activity"/>
    <property type="evidence" value="ECO:0007669"/>
    <property type="project" value="InterPro"/>
</dbReference>
<evidence type="ECO:0000256" key="2">
    <source>
        <dbReference type="ARBA" id="ARBA00022703"/>
    </source>
</evidence>
<reference evidence="7 8" key="1">
    <citation type="journal article" date="2007" name="Nature">
        <title>Evolution of genes and genomes on the Drosophila phylogeny.</title>
        <authorList>
            <consortium name="Drosophila 12 Genomes Consortium"/>
            <person name="Clark A.G."/>
            <person name="Eisen M.B."/>
            <person name="Smith D.R."/>
            <person name="Bergman C.M."/>
            <person name="Oliver B."/>
            <person name="Markow T.A."/>
            <person name="Kaufman T.C."/>
            <person name="Kellis M."/>
            <person name="Gelbart W."/>
            <person name="Iyer V.N."/>
            <person name="Pollard D.A."/>
            <person name="Sackton T.B."/>
            <person name="Larracuente A.M."/>
            <person name="Singh N.D."/>
            <person name="Abad J.P."/>
            <person name="Abt D.N."/>
            <person name="Adryan B."/>
            <person name="Aguade M."/>
            <person name="Akashi H."/>
            <person name="Anderson W.W."/>
            <person name="Aquadro C.F."/>
            <person name="Ardell D.H."/>
            <person name="Arguello R."/>
            <person name="Artieri C.G."/>
            <person name="Barbash D.A."/>
            <person name="Barker D."/>
            <person name="Barsanti P."/>
            <person name="Batterham P."/>
            <person name="Batzoglou S."/>
            <person name="Begun D."/>
            <person name="Bhutkar A."/>
            <person name="Blanco E."/>
            <person name="Bosak S.A."/>
            <person name="Bradley R.K."/>
            <person name="Brand A.D."/>
            <person name="Brent M.R."/>
            <person name="Brooks A.N."/>
            <person name="Brown R.H."/>
            <person name="Butlin R.K."/>
            <person name="Caggese C."/>
            <person name="Calvi B.R."/>
            <person name="Bernardo de Carvalho A."/>
            <person name="Caspi A."/>
            <person name="Castrezana S."/>
            <person name="Celniker S.E."/>
            <person name="Chang J.L."/>
            <person name="Chapple C."/>
            <person name="Chatterji S."/>
            <person name="Chinwalla A."/>
            <person name="Civetta A."/>
            <person name="Clifton S.W."/>
            <person name="Comeron J.M."/>
            <person name="Costello J.C."/>
            <person name="Coyne J.A."/>
            <person name="Daub J."/>
            <person name="David R.G."/>
            <person name="Delcher A.L."/>
            <person name="Delehaunty K."/>
            <person name="Do C.B."/>
            <person name="Ebling H."/>
            <person name="Edwards K."/>
            <person name="Eickbush T."/>
            <person name="Evans J.D."/>
            <person name="Filipski A."/>
            <person name="Findeiss S."/>
            <person name="Freyhult E."/>
            <person name="Fulton L."/>
            <person name="Fulton R."/>
            <person name="Garcia A.C."/>
            <person name="Gardiner A."/>
            <person name="Garfield D.A."/>
            <person name="Garvin B.E."/>
            <person name="Gibson G."/>
            <person name="Gilbert D."/>
            <person name="Gnerre S."/>
            <person name="Godfrey J."/>
            <person name="Good R."/>
            <person name="Gotea V."/>
            <person name="Gravely B."/>
            <person name="Greenberg A.J."/>
            <person name="Griffiths-Jones S."/>
            <person name="Gross S."/>
            <person name="Guigo R."/>
            <person name="Gustafson E.A."/>
            <person name="Haerty W."/>
            <person name="Hahn M.W."/>
            <person name="Halligan D.L."/>
            <person name="Halpern A.L."/>
            <person name="Halter G.M."/>
            <person name="Han M.V."/>
            <person name="Heger A."/>
            <person name="Hillier L."/>
            <person name="Hinrichs A.S."/>
            <person name="Holmes I."/>
            <person name="Hoskins R.A."/>
            <person name="Hubisz M.J."/>
            <person name="Hultmark D."/>
            <person name="Huntley M.A."/>
            <person name="Jaffe D.B."/>
            <person name="Jagadeeshan S."/>
            <person name="Jeck W.R."/>
            <person name="Johnson J."/>
            <person name="Jones C.D."/>
            <person name="Jordan W.C."/>
            <person name="Karpen G.H."/>
            <person name="Kataoka E."/>
            <person name="Keightley P.D."/>
            <person name="Kheradpour P."/>
            <person name="Kirkness E.F."/>
            <person name="Koerich L.B."/>
            <person name="Kristiansen K."/>
            <person name="Kudrna D."/>
            <person name="Kulathinal R.J."/>
            <person name="Kumar S."/>
            <person name="Kwok R."/>
            <person name="Lander E."/>
            <person name="Langley C.H."/>
            <person name="Lapoint R."/>
            <person name="Lazzaro B.P."/>
            <person name="Lee S.J."/>
            <person name="Levesque L."/>
            <person name="Li R."/>
            <person name="Lin C.F."/>
            <person name="Lin M.F."/>
            <person name="Lindblad-Toh K."/>
            <person name="Llopart A."/>
            <person name="Long M."/>
            <person name="Low L."/>
            <person name="Lozovsky E."/>
            <person name="Lu J."/>
            <person name="Luo M."/>
            <person name="Machado C.A."/>
            <person name="Makalowski W."/>
            <person name="Marzo M."/>
            <person name="Matsuda M."/>
            <person name="Matzkin L."/>
            <person name="McAllister B."/>
            <person name="McBride C.S."/>
            <person name="McKernan B."/>
            <person name="McKernan K."/>
            <person name="Mendez-Lago M."/>
            <person name="Minx P."/>
            <person name="Mollenhauer M.U."/>
            <person name="Montooth K."/>
            <person name="Mount S.M."/>
            <person name="Mu X."/>
            <person name="Myers E."/>
            <person name="Negre B."/>
            <person name="Newfeld S."/>
            <person name="Nielsen R."/>
            <person name="Noor M.A."/>
            <person name="O'Grady P."/>
            <person name="Pachter L."/>
            <person name="Papaceit M."/>
            <person name="Parisi M.J."/>
            <person name="Parisi M."/>
            <person name="Parts L."/>
            <person name="Pedersen J.S."/>
            <person name="Pesole G."/>
            <person name="Phillippy A.M."/>
            <person name="Ponting C.P."/>
            <person name="Pop M."/>
            <person name="Porcelli D."/>
            <person name="Powell J.R."/>
            <person name="Prohaska S."/>
            <person name="Pruitt K."/>
            <person name="Puig M."/>
            <person name="Quesneville H."/>
            <person name="Ram K.R."/>
            <person name="Rand D."/>
            <person name="Rasmussen M.D."/>
            <person name="Reed L.K."/>
            <person name="Reenan R."/>
            <person name="Reily A."/>
            <person name="Remington K.A."/>
            <person name="Rieger T.T."/>
            <person name="Ritchie M.G."/>
            <person name="Robin C."/>
            <person name="Rogers Y.H."/>
            <person name="Rohde C."/>
            <person name="Rozas J."/>
            <person name="Rubenfield M.J."/>
            <person name="Ruiz A."/>
            <person name="Russo S."/>
            <person name="Salzberg S.L."/>
            <person name="Sanchez-Gracia A."/>
            <person name="Saranga D.J."/>
            <person name="Sato H."/>
            <person name="Schaeffer S.W."/>
            <person name="Schatz M.C."/>
            <person name="Schlenke T."/>
            <person name="Schwartz R."/>
            <person name="Segarra C."/>
            <person name="Singh R.S."/>
            <person name="Sirot L."/>
            <person name="Sirota M."/>
            <person name="Sisneros N.B."/>
            <person name="Smith C.D."/>
            <person name="Smith T.F."/>
            <person name="Spieth J."/>
            <person name="Stage D.E."/>
            <person name="Stark A."/>
            <person name="Stephan W."/>
            <person name="Strausberg R.L."/>
            <person name="Strempel S."/>
            <person name="Sturgill D."/>
            <person name="Sutton G."/>
            <person name="Sutton G.G."/>
            <person name="Tao W."/>
            <person name="Teichmann S."/>
            <person name="Tobari Y.N."/>
            <person name="Tomimura Y."/>
            <person name="Tsolas J.M."/>
            <person name="Valente V.L."/>
            <person name="Venter E."/>
            <person name="Venter J.C."/>
            <person name="Vicario S."/>
            <person name="Vieira F.G."/>
            <person name="Vilella A.J."/>
            <person name="Villasante A."/>
            <person name="Walenz B."/>
            <person name="Wang J."/>
            <person name="Wasserman M."/>
            <person name="Watts T."/>
            <person name="Wilson D."/>
            <person name="Wilson R.K."/>
            <person name="Wing R.A."/>
            <person name="Wolfner M.F."/>
            <person name="Wong A."/>
            <person name="Wong G.K."/>
            <person name="Wu C.I."/>
            <person name="Wu G."/>
            <person name="Yamamoto D."/>
            <person name="Yang H.P."/>
            <person name="Yang S.P."/>
            <person name="Yorke J.A."/>
            <person name="Yoshida K."/>
            <person name="Zdobnov E."/>
            <person name="Zhang P."/>
            <person name="Zhang Y."/>
            <person name="Zimin A.V."/>
            <person name="Baldwin J."/>
            <person name="Abdouelleil A."/>
            <person name="Abdulkadir J."/>
            <person name="Abebe A."/>
            <person name="Abera B."/>
            <person name="Abreu J."/>
            <person name="Acer S.C."/>
            <person name="Aftuck L."/>
            <person name="Alexander A."/>
            <person name="An P."/>
            <person name="Anderson E."/>
            <person name="Anderson S."/>
            <person name="Arachi H."/>
            <person name="Azer M."/>
            <person name="Bachantsang P."/>
            <person name="Barry A."/>
            <person name="Bayul T."/>
            <person name="Berlin A."/>
            <person name="Bessette D."/>
            <person name="Bloom T."/>
            <person name="Blye J."/>
            <person name="Boguslavskiy L."/>
            <person name="Bonnet C."/>
            <person name="Boukhgalter B."/>
            <person name="Bourzgui I."/>
            <person name="Brown A."/>
            <person name="Cahill P."/>
            <person name="Channer S."/>
            <person name="Cheshatsang Y."/>
            <person name="Chuda L."/>
            <person name="Citroen M."/>
            <person name="Collymore A."/>
            <person name="Cooke P."/>
            <person name="Costello M."/>
            <person name="D'Aco K."/>
            <person name="Daza R."/>
            <person name="De Haan G."/>
            <person name="DeGray S."/>
            <person name="DeMaso C."/>
            <person name="Dhargay N."/>
            <person name="Dooley K."/>
            <person name="Dooley E."/>
            <person name="Doricent M."/>
            <person name="Dorje P."/>
            <person name="Dorjee K."/>
            <person name="Dupes A."/>
            <person name="Elong R."/>
            <person name="Falk J."/>
            <person name="Farina A."/>
            <person name="Faro S."/>
            <person name="Ferguson D."/>
            <person name="Fisher S."/>
            <person name="Foley C.D."/>
            <person name="Franke A."/>
            <person name="Friedrich D."/>
            <person name="Gadbois L."/>
            <person name="Gearin G."/>
            <person name="Gearin C.R."/>
            <person name="Giannoukos G."/>
            <person name="Goode T."/>
            <person name="Graham J."/>
            <person name="Grandbois E."/>
            <person name="Grewal S."/>
            <person name="Gyaltsen K."/>
            <person name="Hafez N."/>
            <person name="Hagos B."/>
            <person name="Hall J."/>
            <person name="Henson C."/>
            <person name="Hollinger A."/>
            <person name="Honan T."/>
            <person name="Huard M.D."/>
            <person name="Hughes L."/>
            <person name="Hurhula B."/>
            <person name="Husby M.E."/>
            <person name="Kamat A."/>
            <person name="Kanga B."/>
            <person name="Kashin S."/>
            <person name="Khazanovich D."/>
            <person name="Kisner P."/>
            <person name="Lance K."/>
            <person name="Lara M."/>
            <person name="Lee W."/>
            <person name="Lennon N."/>
            <person name="Letendre F."/>
            <person name="LeVine R."/>
            <person name="Lipovsky A."/>
            <person name="Liu X."/>
            <person name="Liu J."/>
            <person name="Liu S."/>
            <person name="Lokyitsang T."/>
            <person name="Lokyitsang Y."/>
            <person name="Lubonja R."/>
            <person name="Lui A."/>
            <person name="MacDonald P."/>
            <person name="Magnisalis V."/>
            <person name="Maru K."/>
            <person name="Matthews C."/>
            <person name="McCusker W."/>
            <person name="McDonough S."/>
            <person name="Mehta T."/>
            <person name="Meldrim J."/>
            <person name="Meneus L."/>
            <person name="Mihai O."/>
            <person name="Mihalev A."/>
            <person name="Mihova T."/>
            <person name="Mittelman R."/>
            <person name="Mlenga V."/>
            <person name="Montmayeur A."/>
            <person name="Mulrain L."/>
            <person name="Navidi A."/>
            <person name="Naylor J."/>
            <person name="Negash T."/>
            <person name="Nguyen T."/>
            <person name="Nguyen N."/>
            <person name="Nicol R."/>
            <person name="Norbu C."/>
            <person name="Norbu N."/>
            <person name="Novod N."/>
            <person name="O'Neill B."/>
            <person name="Osman S."/>
            <person name="Markiewicz E."/>
            <person name="Oyono O.L."/>
            <person name="Patti C."/>
            <person name="Phunkhang P."/>
            <person name="Pierre F."/>
            <person name="Priest M."/>
            <person name="Raghuraman S."/>
            <person name="Rege F."/>
            <person name="Reyes R."/>
            <person name="Rise C."/>
            <person name="Rogov P."/>
            <person name="Ross K."/>
            <person name="Ryan E."/>
            <person name="Settipalli S."/>
            <person name="Shea T."/>
            <person name="Sherpa N."/>
            <person name="Shi L."/>
            <person name="Shih D."/>
            <person name="Sparrow T."/>
            <person name="Spaulding J."/>
            <person name="Stalker J."/>
            <person name="Stange-Thomann N."/>
            <person name="Stavropoulos S."/>
            <person name="Stone C."/>
            <person name="Strader C."/>
            <person name="Tesfaye S."/>
            <person name="Thomson T."/>
            <person name="Thoulutsang Y."/>
            <person name="Thoulutsang D."/>
            <person name="Topham K."/>
            <person name="Topping I."/>
            <person name="Tsamla T."/>
            <person name="Vassiliev H."/>
            <person name="Vo A."/>
            <person name="Wangchuk T."/>
            <person name="Wangdi T."/>
            <person name="Weiand M."/>
            <person name="Wilkinson J."/>
            <person name="Wilson A."/>
            <person name="Yadav S."/>
            <person name="Young G."/>
            <person name="Yu Q."/>
            <person name="Zembek L."/>
            <person name="Zhong D."/>
            <person name="Zimmer A."/>
            <person name="Zwirko Z."/>
            <person name="Jaffe D.B."/>
            <person name="Alvarez P."/>
            <person name="Brockman W."/>
            <person name="Butler J."/>
            <person name="Chin C."/>
            <person name="Gnerre S."/>
            <person name="Grabherr M."/>
            <person name="Kleber M."/>
            <person name="Mauceli E."/>
            <person name="MacCallum I."/>
        </authorList>
    </citation>
    <scope>NUCLEOTIDE SEQUENCE [LARGE SCALE GENOMIC DNA]</scope>
    <source>
        <strain evidence="8">Tucson 14030-0811.24</strain>
    </source>
</reference>
<dbReference type="GO" id="GO:0006915">
    <property type="term" value="P:apoptotic process"/>
    <property type="evidence" value="ECO:0007669"/>
    <property type="project" value="UniProtKB-KW"/>
</dbReference>
<evidence type="ECO:0000256" key="4">
    <source>
        <dbReference type="SAM" id="MobiDB-lite"/>
    </source>
</evidence>
<evidence type="ECO:0000256" key="1">
    <source>
        <dbReference type="ARBA" id="ARBA00010134"/>
    </source>
</evidence>
<dbReference type="InterPro" id="IPR001309">
    <property type="entry name" value="Pept_C14_p20"/>
</dbReference>
<keyword evidence="2" id="KW-0053">Apoptosis</keyword>
<comment type="similarity">
    <text evidence="1 3">Belongs to the peptidase C14A family.</text>
</comment>
<dbReference type="GO" id="GO:0006508">
    <property type="term" value="P:proteolysis"/>
    <property type="evidence" value="ECO:0007669"/>
    <property type="project" value="InterPro"/>
</dbReference>
<dbReference type="EMBL" id="CH964154">
    <property type="protein sequence ID" value="KRF99093.1"/>
    <property type="molecule type" value="Genomic_DNA"/>
</dbReference>
<dbReference type="InterPro" id="IPR015917">
    <property type="entry name" value="Pept_C14A"/>
</dbReference>
<dbReference type="InterPro" id="IPR029030">
    <property type="entry name" value="Caspase-like_dom_sf"/>
</dbReference>
<dbReference type="SUPFAM" id="SSF52129">
    <property type="entry name" value="Caspase-like"/>
    <property type="match status" value="1"/>
</dbReference>
<feature type="domain" description="Caspase family p20" evidence="6">
    <location>
        <begin position="54"/>
        <end position="169"/>
    </location>
</feature>
<dbReference type="InParanoid" id="A0A0Q9WS62"/>
<dbReference type="InterPro" id="IPR002138">
    <property type="entry name" value="Pept_C14_p10"/>
</dbReference>
<dbReference type="PROSITE" id="PS50207">
    <property type="entry name" value="CASPASE_P10"/>
    <property type="match status" value="1"/>
</dbReference>
<dbReference type="OrthoDB" id="6114029at2759"/>
<dbReference type="InterPro" id="IPR011600">
    <property type="entry name" value="Pept_C14_caspase"/>
</dbReference>
<dbReference type="PROSITE" id="PS50208">
    <property type="entry name" value="CASPASE_P20"/>
    <property type="match status" value="1"/>
</dbReference>
<dbReference type="GO" id="GO:0051604">
    <property type="term" value="P:protein maturation"/>
    <property type="evidence" value="ECO:0007669"/>
    <property type="project" value="UniProtKB-ARBA"/>
</dbReference>
<dbReference type="PANTHER" id="PTHR48169">
    <property type="entry name" value="DED DOMAIN-CONTAINING PROTEIN"/>
    <property type="match status" value="1"/>
</dbReference>
<sequence length="264" mass="29694">MSGQSTNPAARNIIQHDAKVLLPPKPSTSAPTTTTTTTLPQTNDQKKLKPANVFIFNHQEFDDPEKKFLDNGKDVEALKKAFNKLQCCVQEISNATLETVINIVQELKLTNFDEHSALVIVILSHGSHYDYIAAKDETYSLQKIILLPILDNNTLTNKPKMFFTRAGKGVLEGYQTDDHVKKPSPSEIFKCCSTFEGYTEQEPESGGSTFIQTLCEALERDGKTKDIQTIMREVQAMVYEKLKKPISLQYTMTVPYTFGDFMDN</sequence>
<evidence type="ECO:0008006" key="9">
    <source>
        <dbReference type="Google" id="ProtNLM"/>
    </source>
</evidence>
<dbReference type="Gene3D" id="3.40.50.1460">
    <property type="match status" value="1"/>
</dbReference>
<feature type="compositionally biased region" description="Low complexity" evidence="4">
    <location>
        <begin position="27"/>
        <end position="42"/>
    </location>
</feature>
<dbReference type="Pfam" id="PF00656">
    <property type="entry name" value="Peptidase_C14"/>
    <property type="match status" value="1"/>
</dbReference>
<evidence type="ECO:0000313" key="8">
    <source>
        <dbReference type="Proteomes" id="UP000007798"/>
    </source>
</evidence>
<feature type="domain" description="Caspase family p10" evidence="5">
    <location>
        <begin position="181"/>
        <end position="238"/>
    </location>
</feature>
<keyword evidence="8" id="KW-1185">Reference proteome</keyword>
<dbReference type="AlphaFoldDB" id="A0A0Q9WS62"/>
<evidence type="ECO:0000259" key="5">
    <source>
        <dbReference type="PROSITE" id="PS50207"/>
    </source>
</evidence>
<evidence type="ECO:0000259" key="6">
    <source>
        <dbReference type="PROSITE" id="PS50208"/>
    </source>
</evidence>
<organism evidence="7 8">
    <name type="scientific">Drosophila willistoni</name>
    <name type="common">Fruit fly</name>
    <dbReference type="NCBI Taxonomy" id="7260"/>
    <lineage>
        <taxon>Eukaryota</taxon>
        <taxon>Metazoa</taxon>
        <taxon>Ecdysozoa</taxon>
        <taxon>Arthropoda</taxon>
        <taxon>Hexapoda</taxon>
        <taxon>Insecta</taxon>
        <taxon>Pterygota</taxon>
        <taxon>Neoptera</taxon>
        <taxon>Endopterygota</taxon>
        <taxon>Diptera</taxon>
        <taxon>Brachycera</taxon>
        <taxon>Muscomorpha</taxon>
        <taxon>Ephydroidea</taxon>
        <taxon>Drosophilidae</taxon>
        <taxon>Drosophila</taxon>
        <taxon>Sophophora</taxon>
    </lineage>
</organism>
<dbReference type="KEGG" id="dwi:26529386"/>
<proteinExistence type="inferred from homology"/>
<gene>
    <name evidence="7" type="primary">Dwil\GK27384</name>
    <name evidence="7" type="ORF">Dwil_GK27384</name>
</gene>
<dbReference type="STRING" id="7260.A0A0Q9WS62"/>
<dbReference type="Proteomes" id="UP000007798">
    <property type="component" value="Unassembled WGS sequence"/>
</dbReference>
<dbReference type="GO" id="GO:0043067">
    <property type="term" value="P:regulation of programmed cell death"/>
    <property type="evidence" value="ECO:0007669"/>
    <property type="project" value="UniProtKB-ARBA"/>
</dbReference>
<name>A0A0Q9WS62_DROWI</name>
<protein>
    <recommendedName>
        <fullName evidence="9">Caspase family p20 domain-containing protein</fullName>
    </recommendedName>
</protein>
<evidence type="ECO:0000313" key="7">
    <source>
        <dbReference type="EMBL" id="KRF99093.1"/>
    </source>
</evidence>
<accession>A0A0Q9WS62</accession>
<feature type="region of interest" description="Disordered" evidence="4">
    <location>
        <begin position="1"/>
        <end position="43"/>
    </location>
</feature>
<dbReference type="PANTHER" id="PTHR48169:SF1">
    <property type="entry name" value="ASTROCYTIC PHOSPHOPROTEIN PEA-15"/>
    <property type="match status" value="1"/>
</dbReference>